<dbReference type="PANTHER" id="PTHR34501:SF9">
    <property type="entry name" value="MAJOR OUTER MEMBRANE PROTEIN P.IA"/>
    <property type="match status" value="1"/>
</dbReference>
<reference evidence="13 14" key="1">
    <citation type="submission" date="2022-09" db="EMBL/GenBank/DDBJ databases">
        <title>Draft genome of isolate Be4.</title>
        <authorList>
            <person name="Sanchez-Castro I."/>
            <person name="Martinez-Rodriguez P."/>
            <person name="Descostes M."/>
            <person name="Merroun M."/>
        </authorList>
    </citation>
    <scope>NUCLEOTIDE SEQUENCE [LARGE SCALE GENOMIC DNA]</scope>
    <source>
        <strain evidence="13 14">Be4</strain>
    </source>
</reference>
<accession>A0ABT2PLG1</accession>
<dbReference type="InterPro" id="IPR033900">
    <property type="entry name" value="Gram_neg_porin_domain"/>
</dbReference>
<evidence type="ECO:0000256" key="6">
    <source>
        <dbReference type="ARBA" id="ARBA00022729"/>
    </source>
</evidence>
<evidence type="ECO:0000256" key="4">
    <source>
        <dbReference type="ARBA" id="ARBA00022452"/>
    </source>
</evidence>
<evidence type="ECO:0000256" key="9">
    <source>
        <dbReference type="ARBA" id="ARBA00023136"/>
    </source>
</evidence>
<dbReference type="Pfam" id="PF13609">
    <property type="entry name" value="Porin_4"/>
    <property type="match status" value="1"/>
</dbReference>
<sequence>MKKATMAALAFAVCGSAGAQSSVTVYGTVDLFVHSAKSGPTRVTRMDDGGNAASRLGFRGSEDLGGGLRANFTLEAGLAGDTGAGTIPGPGLAFTRQASVGLSGAWGSVDMGRMYTPMFYALLRADPFNLNTVYAPLSLIAAIDAQSGLTPFAARANNMLRYRTPAGLPFVLDIAVAPGESSGASKSSGNLYGGTIGWNGKPFYIGYGLQKSRSGSAAAPVAHPTTTTYQSIDASVAITPTLRLSANYIRNSLDVATTPTAKFINVGLEWNAASTSRVLAGVTERKVDGTPRGQFLWTLGYDHYLSKRTAVYARWVSLDNRSNASVSFAGVPVVVDSGHGVRSIGVGIRHHF</sequence>
<comment type="caution">
    <text evidence="13">The sequence shown here is derived from an EMBL/GenBank/DDBJ whole genome shotgun (WGS) entry which is preliminary data.</text>
</comment>
<comment type="subcellular location">
    <subcellularLocation>
        <location evidence="1">Cell outer membrane</location>
        <topology evidence="1">Multi-pass membrane protein</topology>
    </subcellularLocation>
</comment>
<dbReference type="PANTHER" id="PTHR34501">
    <property type="entry name" value="PROTEIN YDDL-RELATED"/>
    <property type="match status" value="1"/>
</dbReference>
<keyword evidence="4" id="KW-1134">Transmembrane beta strand</keyword>
<evidence type="ECO:0000256" key="8">
    <source>
        <dbReference type="ARBA" id="ARBA00023114"/>
    </source>
</evidence>
<evidence type="ECO:0000259" key="12">
    <source>
        <dbReference type="Pfam" id="PF13609"/>
    </source>
</evidence>
<dbReference type="SUPFAM" id="SSF56935">
    <property type="entry name" value="Porins"/>
    <property type="match status" value="1"/>
</dbReference>
<keyword evidence="10" id="KW-0998">Cell outer membrane</keyword>
<keyword evidence="3" id="KW-0813">Transport</keyword>
<evidence type="ECO:0000256" key="11">
    <source>
        <dbReference type="SAM" id="SignalP"/>
    </source>
</evidence>
<evidence type="ECO:0000256" key="2">
    <source>
        <dbReference type="ARBA" id="ARBA00011233"/>
    </source>
</evidence>
<evidence type="ECO:0000256" key="10">
    <source>
        <dbReference type="ARBA" id="ARBA00023237"/>
    </source>
</evidence>
<evidence type="ECO:0000256" key="1">
    <source>
        <dbReference type="ARBA" id="ARBA00004571"/>
    </source>
</evidence>
<keyword evidence="7" id="KW-0406">Ion transport</keyword>
<gene>
    <name evidence="13" type="ORF">N0K08_10535</name>
</gene>
<keyword evidence="6 11" id="KW-0732">Signal</keyword>
<protein>
    <submittedName>
        <fullName evidence="13">Porin</fullName>
    </submittedName>
</protein>
<name>A0ABT2PLG1_9BURK</name>
<dbReference type="InterPro" id="IPR023614">
    <property type="entry name" value="Porin_dom_sf"/>
</dbReference>
<keyword evidence="14" id="KW-1185">Reference proteome</keyword>
<dbReference type="EMBL" id="JAODYH010000004">
    <property type="protein sequence ID" value="MCT9811070.1"/>
    <property type="molecule type" value="Genomic_DNA"/>
</dbReference>
<feature type="signal peptide" evidence="11">
    <location>
        <begin position="1"/>
        <end position="19"/>
    </location>
</feature>
<dbReference type="RefSeq" id="WP_261500243.1">
    <property type="nucleotide sequence ID" value="NZ_JAODYH010000004.1"/>
</dbReference>
<dbReference type="InterPro" id="IPR050298">
    <property type="entry name" value="Gram-neg_bact_OMP"/>
</dbReference>
<evidence type="ECO:0000256" key="5">
    <source>
        <dbReference type="ARBA" id="ARBA00022692"/>
    </source>
</evidence>
<evidence type="ECO:0000256" key="7">
    <source>
        <dbReference type="ARBA" id="ARBA00023065"/>
    </source>
</evidence>
<dbReference type="CDD" id="cd00342">
    <property type="entry name" value="gram_neg_porins"/>
    <property type="match status" value="1"/>
</dbReference>
<evidence type="ECO:0000256" key="3">
    <source>
        <dbReference type="ARBA" id="ARBA00022448"/>
    </source>
</evidence>
<keyword evidence="9" id="KW-0472">Membrane</keyword>
<organism evidence="13 14">
    <name type="scientific">Acidovorax bellezanensis</name>
    <dbReference type="NCBI Taxonomy" id="2976702"/>
    <lineage>
        <taxon>Bacteria</taxon>
        <taxon>Pseudomonadati</taxon>
        <taxon>Pseudomonadota</taxon>
        <taxon>Betaproteobacteria</taxon>
        <taxon>Burkholderiales</taxon>
        <taxon>Comamonadaceae</taxon>
        <taxon>Acidovorax</taxon>
    </lineage>
</organism>
<dbReference type="Proteomes" id="UP001525968">
    <property type="component" value="Unassembled WGS sequence"/>
</dbReference>
<dbReference type="Gene3D" id="2.40.160.10">
    <property type="entry name" value="Porin"/>
    <property type="match status" value="1"/>
</dbReference>
<keyword evidence="8" id="KW-0626">Porin</keyword>
<keyword evidence="5" id="KW-0812">Transmembrane</keyword>
<feature type="chain" id="PRO_5045642236" evidence="11">
    <location>
        <begin position="20"/>
        <end position="352"/>
    </location>
</feature>
<evidence type="ECO:0000313" key="13">
    <source>
        <dbReference type="EMBL" id="MCT9811070.1"/>
    </source>
</evidence>
<feature type="domain" description="Porin" evidence="12">
    <location>
        <begin position="7"/>
        <end position="321"/>
    </location>
</feature>
<comment type="subunit">
    <text evidence="2">Homotrimer.</text>
</comment>
<evidence type="ECO:0000313" key="14">
    <source>
        <dbReference type="Proteomes" id="UP001525968"/>
    </source>
</evidence>
<proteinExistence type="predicted"/>